<evidence type="ECO:0000313" key="3">
    <source>
        <dbReference type="Proteomes" id="UP000464884"/>
    </source>
</evidence>
<organism evidence="2 3">
    <name type="scientific">Bifidobacterium adolescentis</name>
    <dbReference type="NCBI Taxonomy" id="1680"/>
    <lineage>
        <taxon>Bacteria</taxon>
        <taxon>Bacillati</taxon>
        <taxon>Actinomycetota</taxon>
        <taxon>Actinomycetes</taxon>
        <taxon>Bifidobacteriales</taxon>
        <taxon>Bifidobacteriaceae</taxon>
        <taxon>Bifidobacterium</taxon>
    </lineage>
</organism>
<dbReference type="Proteomes" id="UP000464884">
    <property type="component" value="Chromosome"/>
</dbReference>
<sequence length="334" mass="36176">MIMTDVSDRRREPKGIPTGGEFAKENSGAADAADLEEAAFECAEREADEYYSSLTDEDLERQWMEESGRTLSPSTPEGRRDPDPDLERGADKESERQRAEQTGSHPAPKTPGAPEEGTKPGVDPERDRLWDALVGQHTGPQTRARLARDPRLLAVVGIDGNARPVAVMGSWGKDLEWLGTDGMLHTSSLSENVYADMGGSSYSEYHGYSKRLKDLDGRMPDTTRNALSAKFGRLRRHRVSAEAGLAEWTAADDAAEREALGALATAEEKAWSGRAKPSAGKDGGEAKRHGVPSKPQPRHPRLVRFASTVGKAGAVVLGGFLGVVRRVLAPLGRR</sequence>
<dbReference type="AlphaFoldDB" id="A0A6I6QYB4"/>
<evidence type="ECO:0000313" key="2">
    <source>
        <dbReference type="EMBL" id="QHB62652.1"/>
    </source>
</evidence>
<gene>
    <name evidence="2" type="ORF">F3K97_04810</name>
</gene>
<dbReference type="RefSeq" id="WP_159140567.1">
    <property type="nucleotide sequence ID" value="NZ_CP047129.1"/>
</dbReference>
<reference evidence="2 3" key="1">
    <citation type="submission" date="2019-12" db="EMBL/GenBank/DDBJ databases">
        <title>Draft Genome Sequence of Bifidobacterium adolescentis ZJ2.</title>
        <authorList>
            <person name="Jin Z."/>
        </authorList>
    </citation>
    <scope>NUCLEOTIDE SEQUENCE [LARGE SCALE GENOMIC DNA]</scope>
    <source>
        <strain evidence="2 3">ZJ2</strain>
    </source>
</reference>
<feature type="region of interest" description="Disordered" evidence="1">
    <location>
        <begin position="266"/>
        <end position="302"/>
    </location>
</feature>
<proteinExistence type="predicted"/>
<feature type="compositionally biased region" description="Basic and acidic residues" evidence="1">
    <location>
        <begin position="1"/>
        <end position="14"/>
    </location>
</feature>
<protein>
    <submittedName>
        <fullName evidence="2">Uncharacterized protein</fullName>
    </submittedName>
</protein>
<feature type="compositionally biased region" description="Basic and acidic residues" evidence="1">
    <location>
        <begin position="116"/>
        <end position="128"/>
    </location>
</feature>
<feature type="region of interest" description="Disordered" evidence="1">
    <location>
        <begin position="1"/>
        <end position="128"/>
    </location>
</feature>
<accession>A0A6I6QYB4</accession>
<evidence type="ECO:0000256" key="1">
    <source>
        <dbReference type="SAM" id="MobiDB-lite"/>
    </source>
</evidence>
<dbReference type="EMBL" id="CP047129">
    <property type="protein sequence ID" value="QHB62652.1"/>
    <property type="molecule type" value="Genomic_DNA"/>
</dbReference>
<feature type="compositionally biased region" description="Basic and acidic residues" evidence="1">
    <location>
        <begin position="77"/>
        <end position="99"/>
    </location>
</feature>
<name>A0A6I6QYB4_BIFAD</name>